<accession>A0A645B8T0</accession>
<sequence>MPRVTLHPLEADVAAHQSLVQGLQQILVEHGLAVGLFPALPFPAGHPLGDGIDDVLAVAQDLQRLVRQMCGRAQQIEHRVQLALVVRAFRPAPGVPVIVVDVPRPARRTGVRQGRTVCGCDDHERQASA</sequence>
<comment type="caution">
    <text evidence="1">The sequence shown here is derived from an EMBL/GenBank/DDBJ whole genome shotgun (WGS) entry which is preliminary data.</text>
</comment>
<gene>
    <name evidence="1" type="ORF">SDC9_106387</name>
</gene>
<dbReference type="AlphaFoldDB" id="A0A645B8T0"/>
<protein>
    <submittedName>
        <fullName evidence="1">Uncharacterized protein</fullName>
    </submittedName>
</protein>
<proteinExistence type="predicted"/>
<name>A0A645B8T0_9ZZZZ</name>
<reference evidence="1" key="1">
    <citation type="submission" date="2019-08" db="EMBL/GenBank/DDBJ databases">
        <authorList>
            <person name="Kucharzyk K."/>
            <person name="Murdoch R.W."/>
            <person name="Higgins S."/>
            <person name="Loffler F."/>
        </authorList>
    </citation>
    <scope>NUCLEOTIDE SEQUENCE</scope>
</reference>
<evidence type="ECO:0000313" key="1">
    <source>
        <dbReference type="EMBL" id="MPM59543.1"/>
    </source>
</evidence>
<organism evidence="1">
    <name type="scientific">bioreactor metagenome</name>
    <dbReference type="NCBI Taxonomy" id="1076179"/>
    <lineage>
        <taxon>unclassified sequences</taxon>
        <taxon>metagenomes</taxon>
        <taxon>ecological metagenomes</taxon>
    </lineage>
</organism>
<dbReference type="EMBL" id="VSSQ01017345">
    <property type="protein sequence ID" value="MPM59543.1"/>
    <property type="molecule type" value="Genomic_DNA"/>
</dbReference>